<accession>A0A7S2G6L6</accession>
<protein>
    <submittedName>
        <fullName evidence="2">Uncharacterized protein</fullName>
    </submittedName>
</protein>
<feature type="transmembrane region" description="Helical" evidence="1">
    <location>
        <begin position="77"/>
        <end position="101"/>
    </location>
</feature>
<organism evidence="2">
    <name type="scientific">Octactis speculum</name>
    <dbReference type="NCBI Taxonomy" id="3111310"/>
    <lineage>
        <taxon>Eukaryota</taxon>
        <taxon>Sar</taxon>
        <taxon>Stramenopiles</taxon>
        <taxon>Ochrophyta</taxon>
        <taxon>Dictyochophyceae</taxon>
        <taxon>Dictyochales</taxon>
        <taxon>Dictyochaceae</taxon>
        <taxon>Octactis</taxon>
    </lineage>
</organism>
<reference evidence="2" key="1">
    <citation type="submission" date="2021-01" db="EMBL/GenBank/DDBJ databases">
        <authorList>
            <person name="Corre E."/>
            <person name="Pelletier E."/>
            <person name="Niang G."/>
            <person name="Scheremetjew M."/>
            <person name="Finn R."/>
            <person name="Kale V."/>
            <person name="Holt S."/>
            <person name="Cochrane G."/>
            <person name="Meng A."/>
            <person name="Brown T."/>
            <person name="Cohen L."/>
        </authorList>
    </citation>
    <scope>NUCLEOTIDE SEQUENCE</scope>
    <source>
        <strain evidence="2">CCMP1381</strain>
    </source>
</reference>
<name>A0A7S2G6L6_9STRA</name>
<proteinExistence type="predicted"/>
<keyword evidence="1" id="KW-0472">Membrane</keyword>
<feature type="transmembrane region" description="Helical" evidence="1">
    <location>
        <begin position="7"/>
        <end position="27"/>
    </location>
</feature>
<feature type="transmembrane region" description="Helical" evidence="1">
    <location>
        <begin position="39"/>
        <end position="65"/>
    </location>
</feature>
<evidence type="ECO:0000256" key="1">
    <source>
        <dbReference type="SAM" id="Phobius"/>
    </source>
</evidence>
<dbReference type="EMBL" id="HBGS01031411">
    <property type="protein sequence ID" value="CAD9431212.1"/>
    <property type="molecule type" value="Transcribed_RNA"/>
</dbReference>
<gene>
    <name evidence="2" type="ORF">DSPE1174_LOCUS16075</name>
</gene>
<sequence length="226" mass="26202">MFRCFLLLFNIVDAICGGILICYSVWLKVALEASDTAVSIYWILPLSIGVTLMVMSTLSFLGMACSSCRVLLSVSSWLAFPVSLLELAISTSCYFMQDAFFEFLNDNKSEMNMSDKTVDSIHVWFIVIIAMIFILGCLQIFRFYMSKNLRNNIRKDAREFDDYWRKDTDDYRRRQDESRVQTKEKYDALRQKYKDKYSRSGSINQSSLMTESFLDGDEETGEAQFL</sequence>
<keyword evidence="1" id="KW-0812">Transmembrane</keyword>
<evidence type="ECO:0000313" key="2">
    <source>
        <dbReference type="EMBL" id="CAD9431212.1"/>
    </source>
</evidence>
<dbReference type="AlphaFoldDB" id="A0A7S2G6L6"/>
<keyword evidence="1" id="KW-1133">Transmembrane helix</keyword>
<feature type="transmembrane region" description="Helical" evidence="1">
    <location>
        <begin position="121"/>
        <end position="145"/>
    </location>
</feature>